<keyword evidence="1" id="KW-0678">Repressor</keyword>
<dbReference type="InterPro" id="IPR011051">
    <property type="entry name" value="RmlC_Cupin_sf"/>
</dbReference>
<dbReference type="GO" id="GO:0043565">
    <property type="term" value="F:sequence-specific DNA binding"/>
    <property type="evidence" value="ECO:0007669"/>
    <property type="project" value="InterPro"/>
</dbReference>
<dbReference type="GO" id="GO:0003700">
    <property type="term" value="F:DNA-binding transcription factor activity"/>
    <property type="evidence" value="ECO:0007669"/>
    <property type="project" value="InterPro"/>
</dbReference>
<evidence type="ECO:0000256" key="1">
    <source>
        <dbReference type="ARBA" id="ARBA00022491"/>
    </source>
</evidence>
<dbReference type="PANTHER" id="PTHR11019:SF199">
    <property type="entry name" value="HTH-TYPE TRANSCRIPTIONAL REGULATOR NIMR"/>
    <property type="match status" value="1"/>
</dbReference>
<dbReference type="Proteomes" id="UP001157160">
    <property type="component" value="Unassembled WGS sequence"/>
</dbReference>
<evidence type="ECO:0000256" key="2">
    <source>
        <dbReference type="ARBA" id="ARBA00023015"/>
    </source>
</evidence>
<evidence type="ECO:0000256" key="5">
    <source>
        <dbReference type="ARBA" id="ARBA00074140"/>
    </source>
</evidence>
<proteinExistence type="predicted"/>
<comment type="caution">
    <text evidence="8">The sequence shown here is derived from an EMBL/GenBank/DDBJ whole genome shotgun (WGS) entry which is preliminary data.</text>
</comment>
<feature type="domain" description="HTH araC/xylS-type" evidence="7">
    <location>
        <begin position="169"/>
        <end position="269"/>
    </location>
</feature>
<accession>A0AA37ULH5</accession>
<organism evidence="8 9">
    <name type="scientific">Arenivirga flava</name>
    <dbReference type="NCBI Taxonomy" id="1930060"/>
    <lineage>
        <taxon>Bacteria</taxon>
        <taxon>Bacillati</taxon>
        <taxon>Actinomycetota</taxon>
        <taxon>Actinomycetes</taxon>
        <taxon>Micrococcales</taxon>
        <taxon>Microbacteriaceae</taxon>
        <taxon>Arenivirga</taxon>
    </lineage>
</organism>
<dbReference type="InterPro" id="IPR014710">
    <property type="entry name" value="RmlC-like_jellyroll"/>
</dbReference>
<sequence length="273" mass="29783">MHAEAAHGSWRREARTVLVSRPRTPVTVPAPFAISSGSIRSDRPLEFAPHAHRLHELVWVRGGTMTVRSGRSIVTVPEGSGLWLPAGTEHSGRITAAAVLCDAQFDPARSPVALADVTVVEIRPVLGALLTHLQRDDLQPPERLRAEAVVFDLIRPARRTFVLAVPDGGRISAMVEHLLDDPADPRSGADWARELGLSERSLTRAFRAQTGLSYLQWRQTLRVQSALTLLGEGAQVQEVAEQLGYAQPSTFIAAFRRITGTTPGAFTARPRHV</sequence>
<evidence type="ECO:0000256" key="4">
    <source>
        <dbReference type="ARBA" id="ARBA00023163"/>
    </source>
</evidence>
<dbReference type="PROSITE" id="PS01124">
    <property type="entry name" value="HTH_ARAC_FAMILY_2"/>
    <property type="match status" value="1"/>
</dbReference>
<dbReference type="RefSeq" id="WP_284232093.1">
    <property type="nucleotide sequence ID" value="NZ_BSUL01000001.1"/>
</dbReference>
<evidence type="ECO:0000313" key="8">
    <source>
        <dbReference type="EMBL" id="GMA28692.1"/>
    </source>
</evidence>
<dbReference type="PANTHER" id="PTHR11019">
    <property type="entry name" value="HTH-TYPE TRANSCRIPTIONAL REGULATOR NIMR"/>
    <property type="match status" value="1"/>
</dbReference>
<keyword evidence="9" id="KW-1185">Reference proteome</keyword>
<keyword evidence="2" id="KW-0805">Transcription regulation</keyword>
<dbReference type="SUPFAM" id="SSF46689">
    <property type="entry name" value="Homeodomain-like"/>
    <property type="match status" value="1"/>
</dbReference>
<dbReference type="SMART" id="SM00342">
    <property type="entry name" value="HTH_ARAC"/>
    <property type="match status" value="1"/>
</dbReference>
<dbReference type="InterPro" id="IPR018060">
    <property type="entry name" value="HTH_AraC"/>
</dbReference>
<dbReference type="AlphaFoldDB" id="A0AA37ULH5"/>
<dbReference type="InterPro" id="IPR018062">
    <property type="entry name" value="HTH_AraC-typ_CS"/>
</dbReference>
<dbReference type="EMBL" id="BSUL01000001">
    <property type="protein sequence ID" value="GMA28692.1"/>
    <property type="molecule type" value="Genomic_DNA"/>
</dbReference>
<evidence type="ECO:0000259" key="7">
    <source>
        <dbReference type="PROSITE" id="PS01124"/>
    </source>
</evidence>
<dbReference type="SUPFAM" id="SSF51182">
    <property type="entry name" value="RmlC-like cupins"/>
    <property type="match status" value="1"/>
</dbReference>
<dbReference type="Gene3D" id="1.10.10.60">
    <property type="entry name" value="Homeodomain-like"/>
    <property type="match status" value="1"/>
</dbReference>
<dbReference type="InterPro" id="IPR020449">
    <property type="entry name" value="Tscrpt_reg_AraC-type_HTH"/>
</dbReference>
<dbReference type="PRINTS" id="PR00032">
    <property type="entry name" value="HTHARAC"/>
</dbReference>
<reference evidence="8 9" key="1">
    <citation type="journal article" date="2014" name="Int. J. Syst. Evol. Microbiol.">
        <title>Complete genome sequence of Corynebacterium casei LMG S-19264T (=DSM 44701T), isolated from a smear-ripened cheese.</title>
        <authorList>
            <consortium name="US DOE Joint Genome Institute (JGI-PGF)"/>
            <person name="Walter F."/>
            <person name="Albersmeier A."/>
            <person name="Kalinowski J."/>
            <person name="Ruckert C."/>
        </authorList>
    </citation>
    <scope>NUCLEOTIDE SEQUENCE [LARGE SCALE GENOMIC DNA]</scope>
    <source>
        <strain evidence="8 9">NBRC 112289</strain>
    </source>
</reference>
<dbReference type="InterPro" id="IPR009057">
    <property type="entry name" value="Homeodomain-like_sf"/>
</dbReference>
<dbReference type="FunFam" id="1.10.10.60:FF:000132">
    <property type="entry name" value="AraC family transcriptional regulator"/>
    <property type="match status" value="1"/>
</dbReference>
<gene>
    <name evidence="8" type="ORF">GCM10025874_19450</name>
</gene>
<evidence type="ECO:0000256" key="6">
    <source>
        <dbReference type="ARBA" id="ARBA00079449"/>
    </source>
</evidence>
<keyword evidence="4" id="KW-0804">Transcription</keyword>
<dbReference type="InterPro" id="IPR003313">
    <property type="entry name" value="AraC-bd"/>
</dbReference>
<dbReference type="PROSITE" id="PS00041">
    <property type="entry name" value="HTH_ARAC_FAMILY_1"/>
    <property type="match status" value="1"/>
</dbReference>
<keyword evidence="3" id="KW-0238">DNA-binding</keyword>
<name>A0AA37ULH5_9MICO</name>
<evidence type="ECO:0000256" key="3">
    <source>
        <dbReference type="ARBA" id="ARBA00023125"/>
    </source>
</evidence>
<dbReference type="Pfam" id="PF02311">
    <property type="entry name" value="AraC_binding"/>
    <property type="match status" value="1"/>
</dbReference>
<evidence type="ECO:0000313" key="9">
    <source>
        <dbReference type="Proteomes" id="UP001157160"/>
    </source>
</evidence>
<dbReference type="Pfam" id="PF12833">
    <property type="entry name" value="HTH_18"/>
    <property type="match status" value="1"/>
</dbReference>
<protein>
    <recommendedName>
        <fullName evidence="5">HTH-type transcriptional regulator RipA</fullName>
    </recommendedName>
    <alternativeName>
        <fullName evidence="6">Repressor of iron proteins A</fullName>
    </alternativeName>
</protein>
<dbReference type="Gene3D" id="2.60.120.10">
    <property type="entry name" value="Jelly Rolls"/>
    <property type="match status" value="1"/>
</dbReference>